<name>A0A6F9E5D0_9BACL</name>
<dbReference type="GO" id="GO:0019242">
    <property type="term" value="P:methylglyoxal biosynthetic process"/>
    <property type="evidence" value="ECO:0007669"/>
    <property type="project" value="InterPro"/>
</dbReference>
<dbReference type="InterPro" id="IPR004363">
    <property type="entry name" value="Methylgl_synth"/>
</dbReference>
<evidence type="ECO:0000313" key="2">
    <source>
        <dbReference type="EMBL" id="CAB3392419.1"/>
    </source>
</evidence>
<dbReference type="PANTHER" id="PTHR30492">
    <property type="entry name" value="METHYLGLYOXAL SYNTHASE"/>
    <property type="match status" value="1"/>
</dbReference>
<dbReference type="SUPFAM" id="SSF52335">
    <property type="entry name" value="Methylglyoxal synthase-like"/>
    <property type="match status" value="1"/>
</dbReference>
<gene>
    <name evidence="2" type="ORF">COOX1_1401</name>
</gene>
<dbReference type="GO" id="GO:0008929">
    <property type="term" value="F:methylglyoxal synthase activity"/>
    <property type="evidence" value="ECO:0007669"/>
    <property type="project" value="InterPro"/>
</dbReference>
<dbReference type="EMBL" id="LR792683">
    <property type="protein sequence ID" value="CAB3392419.1"/>
    <property type="molecule type" value="Genomic_DNA"/>
</dbReference>
<dbReference type="GO" id="GO:0005829">
    <property type="term" value="C:cytosol"/>
    <property type="evidence" value="ECO:0007669"/>
    <property type="project" value="TreeGrafter"/>
</dbReference>
<reference evidence="2 3" key="1">
    <citation type="submission" date="2020-04" db="EMBL/GenBank/DDBJ databases">
        <authorList>
            <person name="Hogendoorn C."/>
        </authorList>
    </citation>
    <scope>NUCLEOTIDE SEQUENCE [LARGE SCALE GENOMIC DNA]</scope>
    <source>
        <strain evidence="2">COOX1</strain>
    </source>
</reference>
<protein>
    <recommendedName>
        <fullName evidence="1">MGS-like domain-containing protein</fullName>
    </recommendedName>
</protein>
<feature type="domain" description="MGS-like" evidence="1">
    <location>
        <begin position="1"/>
        <end position="92"/>
    </location>
</feature>
<evidence type="ECO:0000313" key="3">
    <source>
        <dbReference type="Proteomes" id="UP000502196"/>
    </source>
</evidence>
<proteinExistence type="predicted"/>
<accession>A0A6F9E5D0</accession>
<dbReference type="PANTHER" id="PTHR30492:SF0">
    <property type="entry name" value="METHYLGLYOXAL SYNTHASE"/>
    <property type="match status" value="1"/>
</dbReference>
<dbReference type="Proteomes" id="UP000502196">
    <property type="component" value="Chromosome"/>
</dbReference>
<sequence>MAFFTYDNSLGYDTLVRTETSLRLRFPGWDATRKRGKCRATGGTDCPLTAQTHEPDITALLRVCDVHNVPLVTNVATAELVLRVLFEHQSSS</sequence>
<dbReference type="InterPro" id="IPR011607">
    <property type="entry name" value="MGS-like_dom"/>
</dbReference>
<dbReference type="InterPro" id="IPR036914">
    <property type="entry name" value="MGS-like_dom_sf"/>
</dbReference>
<organism evidence="2 3">
    <name type="scientific">Kyrpidia spormannii</name>
    <dbReference type="NCBI Taxonomy" id="2055160"/>
    <lineage>
        <taxon>Bacteria</taxon>
        <taxon>Bacillati</taxon>
        <taxon>Bacillota</taxon>
        <taxon>Bacilli</taxon>
        <taxon>Bacillales</taxon>
        <taxon>Alicyclobacillaceae</taxon>
        <taxon>Kyrpidia</taxon>
    </lineage>
</organism>
<dbReference type="PROSITE" id="PS51855">
    <property type="entry name" value="MGS"/>
    <property type="match status" value="1"/>
</dbReference>
<dbReference type="Gene3D" id="3.40.50.1380">
    <property type="entry name" value="Methylglyoxal synthase-like domain"/>
    <property type="match status" value="1"/>
</dbReference>
<evidence type="ECO:0000259" key="1">
    <source>
        <dbReference type="PROSITE" id="PS51855"/>
    </source>
</evidence>
<dbReference type="AlphaFoldDB" id="A0A6F9E5D0"/>